<dbReference type="InterPro" id="IPR052936">
    <property type="entry name" value="Jasmonate_Hydroxylase-like"/>
</dbReference>
<evidence type="ECO:0000313" key="3">
    <source>
        <dbReference type="Proteomes" id="UP000193558"/>
    </source>
</evidence>
<sequence length="105" mass="12114">MIAVLFEALTQPEHQARYLELAAQLKSQLTSLPGFISVERFSSLNDPGKILSLSYWENEEAVLAWKKNMSHQQAQQEGRNRLFSFYHIRIAAVLREYAHEASQHV</sequence>
<dbReference type="InterPro" id="IPR011008">
    <property type="entry name" value="Dimeric_a/b-barrel"/>
</dbReference>
<keyword evidence="2" id="KW-0503">Monooxygenase</keyword>
<feature type="domain" description="ABM" evidence="1">
    <location>
        <begin position="2"/>
        <end position="94"/>
    </location>
</feature>
<dbReference type="PANTHER" id="PTHR37811:SF2">
    <property type="entry name" value="ABM DOMAIN-CONTAINING PROTEIN"/>
    <property type="match status" value="1"/>
</dbReference>
<dbReference type="Proteomes" id="UP000193558">
    <property type="component" value="Unassembled WGS sequence"/>
</dbReference>
<dbReference type="PANTHER" id="PTHR37811">
    <property type="entry name" value="BLL5343 PROTEIN"/>
    <property type="match status" value="1"/>
</dbReference>
<proteinExistence type="predicted"/>
<dbReference type="InterPro" id="IPR007138">
    <property type="entry name" value="ABM_dom"/>
</dbReference>
<keyword evidence="2" id="KW-0560">Oxidoreductase</keyword>
<comment type="caution">
    <text evidence="2">The sequence shown here is derived from an EMBL/GenBank/DDBJ whole genome shotgun (WGS) entry which is preliminary data.</text>
</comment>
<accession>A0A1X1D590</accession>
<gene>
    <name evidence="2" type="ORF">HA51_02010</name>
</gene>
<name>A0A1X1D590_9GAMM</name>
<reference evidence="2 3" key="1">
    <citation type="journal article" date="2017" name="Antonie Van Leeuwenhoek">
        <title>Phylogenomic resolution of the bacterial genus Pantoea and its relationship with Erwinia and Tatumella.</title>
        <authorList>
            <person name="Palmer M."/>
            <person name="Steenkamp E.T."/>
            <person name="Coetzee M.P."/>
            <person name="Chan W.Y."/>
            <person name="van Zyl E."/>
            <person name="De Maayer P."/>
            <person name="Coutinho T.A."/>
            <person name="Blom J."/>
            <person name="Smits T.H."/>
            <person name="Duffy B."/>
            <person name="Venter S.N."/>
        </authorList>
    </citation>
    <scope>NUCLEOTIDE SEQUENCE [LARGE SCALE GENOMIC DNA]</scope>
    <source>
        <strain evidence="2 3">LMG 26275</strain>
    </source>
</reference>
<dbReference type="Gene3D" id="3.30.70.100">
    <property type="match status" value="1"/>
</dbReference>
<evidence type="ECO:0000259" key="1">
    <source>
        <dbReference type="PROSITE" id="PS51725"/>
    </source>
</evidence>
<organism evidence="2 3">
    <name type="scientific">Pantoea rwandensis</name>
    <dbReference type="NCBI Taxonomy" id="1076550"/>
    <lineage>
        <taxon>Bacteria</taxon>
        <taxon>Pseudomonadati</taxon>
        <taxon>Pseudomonadota</taxon>
        <taxon>Gammaproteobacteria</taxon>
        <taxon>Enterobacterales</taxon>
        <taxon>Erwiniaceae</taxon>
        <taxon>Pantoea</taxon>
    </lineage>
</organism>
<dbReference type="SUPFAM" id="SSF54909">
    <property type="entry name" value="Dimeric alpha+beta barrel"/>
    <property type="match status" value="1"/>
</dbReference>
<dbReference type="Pfam" id="PF03992">
    <property type="entry name" value="ABM"/>
    <property type="match status" value="1"/>
</dbReference>
<dbReference type="AlphaFoldDB" id="A0A1X1D590"/>
<dbReference type="RefSeq" id="WP_084931619.1">
    <property type="nucleotide sequence ID" value="NZ_MLFR01000001.1"/>
</dbReference>
<evidence type="ECO:0000313" key="2">
    <source>
        <dbReference type="EMBL" id="ORM71862.1"/>
    </source>
</evidence>
<dbReference type="GO" id="GO:0004497">
    <property type="term" value="F:monooxygenase activity"/>
    <property type="evidence" value="ECO:0007669"/>
    <property type="project" value="UniProtKB-KW"/>
</dbReference>
<dbReference type="OrthoDB" id="9797060at2"/>
<protein>
    <submittedName>
        <fullName evidence="2">Antibiotic biosynthesis monooxygenase</fullName>
    </submittedName>
</protein>
<dbReference type="EMBL" id="MLFR01000001">
    <property type="protein sequence ID" value="ORM71862.1"/>
    <property type="molecule type" value="Genomic_DNA"/>
</dbReference>
<dbReference type="PROSITE" id="PS51725">
    <property type="entry name" value="ABM"/>
    <property type="match status" value="1"/>
</dbReference>